<organism evidence="1 2">
    <name type="scientific">Dankookia rubra</name>
    <dbReference type="NCBI Taxonomy" id="1442381"/>
    <lineage>
        <taxon>Bacteria</taxon>
        <taxon>Pseudomonadati</taxon>
        <taxon>Pseudomonadota</taxon>
        <taxon>Alphaproteobacteria</taxon>
        <taxon>Acetobacterales</taxon>
        <taxon>Roseomonadaceae</taxon>
        <taxon>Dankookia</taxon>
    </lineage>
</organism>
<protein>
    <recommendedName>
        <fullName evidence="3">DUF3102 domain-containing protein</fullName>
    </recommendedName>
</protein>
<reference evidence="1 2" key="1">
    <citation type="journal article" date="2016" name="J. Microbiol.">
        <title>Dankookia rubra gen. nov., sp. nov., an alphaproteobacterium isolated from sediment of a shallow stream.</title>
        <authorList>
            <person name="Kim W.H."/>
            <person name="Kim D.H."/>
            <person name="Kang K."/>
            <person name="Ahn T.Y."/>
        </authorList>
    </citation>
    <scope>NUCLEOTIDE SEQUENCE [LARGE SCALE GENOMIC DNA]</scope>
    <source>
        <strain evidence="1 2">JCM30602</strain>
    </source>
</reference>
<dbReference type="Proteomes" id="UP000295096">
    <property type="component" value="Unassembled WGS sequence"/>
</dbReference>
<accession>A0A4R5QCP7</accession>
<name>A0A4R5QCP7_9PROT</name>
<dbReference type="EMBL" id="SMSJ01000045">
    <property type="protein sequence ID" value="TDH60107.1"/>
    <property type="molecule type" value="Genomic_DNA"/>
</dbReference>
<sequence length="236" mass="26463">MSTLSRRRLKEIAIEDDPPEGALPDPRQQDIGRFITVNGDVLDTVREVFQGTALADDPAKVRALLQARGQVAEAWSNAKAAYLECGRALLAVDEVLDDTERDALRRGFGRLFPFSETVASQFRQIARAVDSGRIPLEACPGSYSTAYQLALLTPAQLEIAQARGLLRPDVSRHLILAFRREIRIEPNRIRESIDMPKLRAELRRIDAEVRRGLETLATLRRRRREIRAVLAEGADS</sequence>
<evidence type="ECO:0008006" key="3">
    <source>
        <dbReference type="Google" id="ProtNLM"/>
    </source>
</evidence>
<keyword evidence="2" id="KW-1185">Reference proteome</keyword>
<comment type="caution">
    <text evidence="1">The sequence shown here is derived from an EMBL/GenBank/DDBJ whole genome shotgun (WGS) entry which is preliminary data.</text>
</comment>
<evidence type="ECO:0000313" key="2">
    <source>
        <dbReference type="Proteomes" id="UP000295096"/>
    </source>
</evidence>
<proteinExistence type="predicted"/>
<dbReference type="AlphaFoldDB" id="A0A4R5QCP7"/>
<gene>
    <name evidence="1" type="ORF">E2C06_24000</name>
</gene>
<evidence type="ECO:0000313" key="1">
    <source>
        <dbReference type="EMBL" id="TDH60107.1"/>
    </source>
</evidence>
<dbReference type="RefSeq" id="WP_133291125.1">
    <property type="nucleotide sequence ID" value="NZ_SMSJ01000045.1"/>
</dbReference>
<dbReference type="OrthoDB" id="7266764at2"/>